<evidence type="ECO:0000256" key="1">
    <source>
        <dbReference type="ARBA" id="ARBA00004141"/>
    </source>
</evidence>
<comment type="function">
    <text evidence="6">Subunit of the oligosaccharyl transferase (OST) complex that catalyzes the initial transfer of a defined glycan (Glc(3)Man(9)GlcNAc(2) in eukaryotes) from the lipid carrier dolichol-pyrophosphate to an asparagine residue within an Asn-X-Ser/Thr consensus motif in nascent polypeptide chains, the first step in protein N-glycosylation. N-glycosylation occurs cotranslationally and the complex associates with the Sec61 complex at the channel-forming translocon complex that mediates protein translocation across the endoplasmic reticulum (ER). All subunits are required for a maximal enzyme activity.</text>
</comment>
<proteinExistence type="inferred from homology"/>
<keyword evidence="5 6" id="KW-0472">Membrane</keyword>
<keyword evidence="4 6" id="KW-1133">Transmembrane helix</keyword>
<evidence type="ECO:0000256" key="5">
    <source>
        <dbReference type="ARBA" id="ARBA00023136"/>
    </source>
</evidence>
<name>A0ABQ8CEI2_BRANA</name>
<comment type="caution">
    <text evidence="7">The sequence shown here is derived from an EMBL/GenBank/DDBJ whole genome shotgun (WGS) entry which is preliminary data.</text>
</comment>
<dbReference type="EMBL" id="JAGKQM010000008">
    <property type="protein sequence ID" value="KAH0915497.1"/>
    <property type="molecule type" value="Genomic_DNA"/>
</dbReference>
<evidence type="ECO:0000256" key="3">
    <source>
        <dbReference type="ARBA" id="ARBA00022692"/>
    </source>
</evidence>
<comment type="subunit">
    <text evidence="6">Component of the oligosaccharyltransferase (OST) complex.</text>
</comment>
<comment type="subcellular location">
    <subcellularLocation>
        <location evidence="1 6">Membrane</location>
        <topology evidence="1 6">Multi-pass membrane protein</topology>
    </subcellularLocation>
</comment>
<evidence type="ECO:0000313" key="8">
    <source>
        <dbReference type="Proteomes" id="UP000824890"/>
    </source>
</evidence>
<organism evidence="7 8">
    <name type="scientific">Brassica napus</name>
    <name type="common">Rape</name>
    <dbReference type="NCBI Taxonomy" id="3708"/>
    <lineage>
        <taxon>Eukaryota</taxon>
        <taxon>Viridiplantae</taxon>
        <taxon>Streptophyta</taxon>
        <taxon>Embryophyta</taxon>
        <taxon>Tracheophyta</taxon>
        <taxon>Spermatophyta</taxon>
        <taxon>Magnoliopsida</taxon>
        <taxon>eudicotyledons</taxon>
        <taxon>Gunneridae</taxon>
        <taxon>Pentapetalae</taxon>
        <taxon>rosids</taxon>
        <taxon>malvids</taxon>
        <taxon>Brassicales</taxon>
        <taxon>Brassicaceae</taxon>
        <taxon>Brassiceae</taxon>
        <taxon>Brassica</taxon>
    </lineage>
</organism>
<feature type="transmembrane region" description="Helical" evidence="6">
    <location>
        <begin position="115"/>
        <end position="134"/>
    </location>
</feature>
<evidence type="ECO:0000256" key="4">
    <source>
        <dbReference type="ARBA" id="ARBA00022989"/>
    </source>
</evidence>
<dbReference type="InterPro" id="IPR007915">
    <property type="entry name" value="TMEM258/Ost5"/>
</dbReference>
<dbReference type="Pfam" id="PF05251">
    <property type="entry name" value="Ost5"/>
    <property type="match status" value="1"/>
</dbReference>
<evidence type="ECO:0000256" key="2">
    <source>
        <dbReference type="ARBA" id="ARBA00009825"/>
    </source>
</evidence>
<keyword evidence="3 6" id="KW-0812">Transmembrane</keyword>
<evidence type="ECO:0000256" key="6">
    <source>
        <dbReference type="RuleBase" id="RU367008"/>
    </source>
</evidence>
<comment type="similarity">
    <text evidence="2 6">Belongs to the OST5 family.</text>
</comment>
<reference evidence="7 8" key="1">
    <citation type="submission" date="2021-05" db="EMBL/GenBank/DDBJ databases">
        <title>Genome Assembly of Synthetic Allotetraploid Brassica napus Reveals Homoeologous Exchanges between Subgenomes.</title>
        <authorList>
            <person name="Davis J.T."/>
        </authorList>
    </citation>
    <scope>NUCLEOTIDE SEQUENCE [LARGE SCALE GENOMIC DNA]</scope>
    <source>
        <strain evidence="8">cv. Da-Ae</strain>
        <tissue evidence="7">Seedling</tissue>
    </source>
</reference>
<sequence length="180" mass="19141">MYFTKSITIGSNCIPQTSEGGASRTAIVALVSTSKTRTKLSSEEDAAIIPEGCAATAATPKECPVLVRTRSSSSARHSFTVSSRDPVRSNDGRSSVAGTQVAAQNIFLHVQSYKLLRMVLGLGLLLQSMLIRFHELVFGYEATSSRKNRSLGMELASATVASVFLGFGSLFLLLASGVYV</sequence>
<dbReference type="PANTHER" id="PTHR13636">
    <property type="entry name" value="TRANSMEMBRANE PROTEIN 258"/>
    <property type="match status" value="1"/>
</dbReference>
<accession>A0ABQ8CEI2</accession>
<evidence type="ECO:0000313" key="7">
    <source>
        <dbReference type="EMBL" id="KAH0915497.1"/>
    </source>
</evidence>
<gene>
    <name evidence="7" type="ORF">HID58_029943</name>
</gene>
<feature type="transmembrane region" description="Helical" evidence="6">
    <location>
        <begin position="155"/>
        <end position="179"/>
    </location>
</feature>
<keyword evidence="8" id="KW-1185">Reference proteome</keyword>
<protein>
    <recommendedName>
        <fullName evidence="6">Dolichyl-diphosphooligosaccharide-protein glycosyltransferase subunit OST5</fullName>
    </recommendedName>
</protein>
<dbReference type="Proteomes" id="UP000824890">
    <property type="component" value="Unassembled WGS sequence"/>
</dbReference>